<dbReference type="Proteomes" id="UP000663868">
    <property type="component" value="Unassembled WGS sequence"/>
</dbReference>
<comment type="caution">
    <text evidence="3">The sequence shown here is derived from an EMBL/GenBank/DDBJ whole genome shotgun (WGS) entry which is preliminary data.</text>
</comment>
<dbReference type="AlphaFoldDB" id="A0A813RYH4"/>
<evidence type="ECO:0000313" key="5">
    <source>
        <dbReference type="Proteomes" id="UP000663860"/>
    </source>
</evidence>
<protein>
    <submittedName>
        <fullName evidence="3">Uncharacterized protein</fullName>
    </submittedName>
</protein>
<feature type="signal peptide" evidence="2">
    <location>
        <begin position="1"/>
        <end position="20"/>
    </location>
</feature>
<dbReference type="EMBL" id="CAJNOE010000038">
    <property type="protein sequence ID" value="CAF0786932.1"/>
    <property type="molecule type" value="Genomic_DNA"/>
</dbReference>
<keyword evidence="1" id="KW-0472">Membrane</keyword>
<dbReference type="EMBL" id="CAJOBB010000050">
    <property type="protein sequence ID" value="CAF3532845.1"/>
    <property type="molecule type" value="Genomic_DNA"/>
</dbReference>
<reference evidence="3" key="1">
    <citation type="submission" date="2021-02" db="EMBL/GenBank/DDBJ databases">
        <authorList>
            <person name="Nowell W R."/>
        </authorList>
    </citation>
    <scope>NUCLEOTIDE SEQUENCE</scope>
</reference>
<evidence type="ECO:0000256" key="1">
    <source>
        <dbReference type="SAM" id="Phobius"/>
    </source>
</evidence>
<dbReference type="Proteomes" id="UP000663860">
    <property type="component" value="Unassembled WGS sequence"/>
</dbReference>
<accession>A0A813RYH4</accession>
<evidence type="ECO:0000313" key="3">
    <source>
        <dbReference type="EMBL" id="CAF0786932.1"/>
    </source>
</evidence>
<evidence type="ECO:0000256" key="2">
    <source>
        <dbReference type="SAM" id="SignalP"/>
    </source>
</evidence>
<feature type="chain" id="PRO_5035683036" evidence="2">
    <location>
        <begin position="21"/>
        <end position="170"/>
    </location>
</feature>
<gene>
    <name evidence="3" type="ORF">IZO911_LOCUS6175</name>
    <name evidence="4" type="ORF">KXQ929_LOCUS1767</name>
</gene>
<keyword evidence="1" id="KW-1133">Transmembrane helix</keyword>
<keyword evidence="1" id="KW-0812">Transmembrane</keyword>
<proteinExistence type="predicted"/>
<name>A0A813RYH4_9BILA</name>
<sequence>MFIQRHFIFFVTIINSGTFAAIHDEAYIKENGPFGSMIFQKNDTFIDWIRVPERNYEQWIYALRVWRTCSIVLGIFCLIFAALVLAYIIHGFRTNSTGPFGCLGEDTSDEKLILSNGNLPVNLQQIALQHQLKLAQQREQGAQRQKYEAERRLSAMLRNSTSPALITSLK</sequence>
<keyword evidence="2" id="KW-0732">Signal</keyword>
<feature type="transmembrane region" description="Helical" evidence="1">
    <location>
        <begin position="65"/>
        <end position="89"/>
    </location>
</feature>
<organism evidence="3 5">
    <name type="scientific">Adineta steineri</name>
    <dbReference type="NCBI Taxonomy" id="433720"/>
    <lineage>
        <taxon>Eukaryota</taxon>
        <taxon>Metazoa</taxon>
        <taxon>Spiralia</taxon>
        <taxon>Gnathifera</taxon>
        <taxon>Rotifera</taxon>
        <taxon>Eurotatoria</taxon>
        <taxon>Bdelloidea</taxon>
        <taxon>Adinetida</taxon>
        <taxon>Adinetidae</taxon>
        <taxon>Adineta</taxon>
    </lineage>
</organism>
<evidence type="ECO:0000313" key="4">
    <source>
        <dbReference type="EMBL" id="CAF3532845.1"/>
    </source>
</evidence>